<dbReference type="Proteomes" id="UP000091857">
    <property type="component" value="Chromosome 18"/>
</dbReference>
<dbReference type="GO" id="GO:0005737">
    <property type="term" value="C:cytoplasm"/>
    <property type="evidence" value="ECO:0000318"/>
    <property type="project" value="GO_Central"/>
</dbReference>
<dbReference type="SMART" id="SM00054">
    <property type="entry name" value="EFh"/>
    <property type="match status" value="1"/>
</dbReference>
<dbReference type="Pfam" id="PF13202">
    <property type="entry name" value="EF-hand_5"/>
    <property type="match status" value="2"/>
</dbReference>
<name>A0A2C9U119_MANES</name>
<dbReference type="InterPro" id="IPR002048">
    <property type="entry name" value="EF_hand_dom"/>
</dbReference>
<gene>
    <name evidence="3" type="ORF">MANES_18G035800v8</name>
</gene>
<evidence type="ECO:0000259" key="2">
    <source>
        <dbReference type="PROSITE" id="PS50222"/>
    </source>
</evidence>
<dbReference type="SUPFAM" id="SSF47473">
    <property type="entry name" value="EF-hand"/>
    <property type="match status" value="1"/>
</dbReference>
<evidence type="ECO:0000313" key="3">
    <source>
        <dbReference type="EMBL" id="OAY22905.1"/>
    </source>
</evidence>
<reference evidence="4" key="1">
    <citation type="journal article" date="2016" name="Nat. Biotechnol.">
        <title>Sequencing wild and cultivated cassava and related species reveals extensive interspecific hybridization and genetic diversity.</title>
        <authorList>
            <person name="Bredeson J.V."/>
            <person name="Lyons J.B."/>
            <person name="Prochnik S.E."/>
            <person name="Wu G.A."/>
            <person name="Ha C.M."/>
            <person name="Edsinger-Gonzales E."/>
            <person name="Grimwood J."/>
            <person name="Schmutz J."/>
            <person name="Rabbi I.Y."/>
            <person name="Egesi C."/>
            <person name="Nauluvula P."/>
            <person name="Lebot V."/>
            <person name="Ndunguru J."/>
            <person name="Mkamilo G."/>
            <person name="Bart R.S."/>
            <person name="Setter T.L."/>
            <person name="Gleadow R.M."/>
            <person name="Kulakow P."/>
            <person name="Ferguson M.E."/>
            <person name="Rounsley S."/>
            <person name="Rokhsar D.S."/>
        </authorList>
    </citation>
    <scope>NUCLEOTIDE SEQUENCE [LARGE SCALE GENOMIC DNA]</scope>
    <source>
        <strain evidence="4">cv. AM560-2</strain>
    </source>
</reference>
<dbReference type="CDD" id="cd00051">
    <property type="entry name" value="EFh"/>
    <property type="match status" value="1"/>
</dbReference>
<accession>A0A2C9U119</accession>
<dbReference type="STRING" id="3983.A0A2C9U119"/>
<proteinExistence type="predicted"/>
<keyword evidence="1" id="KW-0106">Calcium</keyword>
<sequence length="96" mass="10805">MAILATRGVPEYGRREMTVGELTRWLKSFDTDKDGRISKEELADAIRADGGWFARRRSKRGIQAADSNGNGFVDENEINNLIEFAKKYLGVKIISL</sequence>
<dbReference type="InterPro" id="IPR018247">
    <property type="entry name" value="EF_Hand_1_Ca_BS"/>
</dbReference>
<keyword evidence="4" id="KW-1185">Reference proteome</keyword>
<dbReference type="EMBL" id="CM004404">
    <property type="protein sequence ID" value="OAY22905.1"/>
    <property type="molecule type" value="Genomic_DNA"/>
</dbReference>
<dbReference type="InterPro" id="IPR011992">
    <property type="entry name" value="EF-hand-dom_pair"/>
</dbReference>
<dbReference type="Gene3D" id="1.10.238.10">
    <property type="entry name" value="EF-hand"/>
    <property type="match status" value="1"/>
</dbReference>
<dbReference type="AlphaFoldDB" id="A0A2C9U119"/>
<dbReference type="PROSITE" id="PS00018">
    <property type="entry name" value="EF_HAND_1"/>
    <property type="match status" value="2"/>
</dbReference>
<dbReference type="Gramene" id="Manes.18G035800.1.v8.1">
    <property type="protein sequence ID" value="Manes.18G035800.1.v8.1.CDS.1"/>
    <property type="gene ID" value="Manes.18G035800.v8.1"/>
</dbReference>
<dbReference type="GO" id="GO:0005509">
    <property type="term" value="F:calcium ion binding"/>
    <property type="evidence" value="ECO:0000318"/>
    <property type="project" value="GO_Central"/>
</dbReference>
<protein>
    <recommendedName>
        <fullName evidence="2">EF-hand domain-containing protein</fullName>
    </recommendedName>
</protein>
<comment type="caution">
    <text evidence="3">The sequence shown here is derived from an EMBL/GenBank/DDBJ whole genome shotgun (WGS) entry which is preliminary data.</text>
</comment>
<dbReference type="OMA" id="FVDECEI"/>
<dbReference type="GO" id="GO:0030234">
    <property type="term" value="F:enzyme regulator activity"/>
    <property type="evidence" value="ECO:0000318"/>
    <property type="project" value="GO_Central"/>
</dbReference>
<evidence type="ECO:0000313" key="4">
    <source>
        <dbReference type="Proteomes" id="UP000091857"/>
    </source>
</evidence>
<dbReference type="PROSITE" id="PS50222">
    <property type="entry name" value="EF_HAND_2"/>
    <property type="match status" value="2"/>
</dbReference>
<feature type="domain" description="EF-hand" evidence="2">
    <location>
        <begin position="53"/>
        <end position="88"/>
    </location>
</feature>
<evidence type="ECO:0000256" key="1">
    <source>
        <dbReference type="ARBA" id="ARBA00022837"/>
    </source>
</evidence>
<feature type="domain" description="EF-hand" evidence="2">
    <location>
        <begin position="17"/>
        <end position="52"/>
    </location>
</feature>
<organism evidence="3 4">
    <name type="scientific">Manihot esculenta</name>
    <name type="common">Cassava</name>
    <name type="synonym">Jatropha manihot</name>
    <dbReference type="NCBI Taxonomy" id="3983"/>
    <lineage>
        <taxon>Eukaryota</taxon>
        <taxon>Viridiplantae</taxon>
        <taxon>Streptophyta</taxon>
        <taxon>Embryophyta</taxon>
        <taxon>Tracheophyta</taxon>
        <taxon>Spermatophyta</taxon>
        <taxon>Magnoliopsida</taxon>
        <taxon>eudicotyledons</taxon>
        <taxon>Gunneridae</taxon>
        <taxon>Pentapetalae</taxon>
        <taxon>rosids</taxon>
        <taxon>fabids</taxon>
        <taxon>Malpighiales</taxon>
        <taxon>Euphorbiaceae</taxon>
        <taxon>Crotonoideae</taxon>
        <taxon>Manihoteae</taxon>
        <taxon>Manihot</taxon>
    </lineage>
</organism>